<feature type="compositionally biased region" description="Polar residues" evidence="1">
    <location>
        <begin position="63"/>
        <end position="78"/>
    </location>
</feature>
<protein>
    <submittedName>
        <fullName evidence="2">Uncharacterized protein</fullName>
    </submittedName>
</protein>
<evidence type="ECO:0000256" key="1">
    <source>
        <dbReference type="SAM" id="MobiDB-lite"/>
    </source>
</evidence>
<comment type="caution">
    <text evidence="2">The sequence shown here is derived from an EMBL/GenBank/DDBJ whole genome shotgun (WGS) entry which is preliminary data.</text>
</comment>
<dbReference type="EMBL" id="JAVHJS010000009">
    <property type="protein sequence ID" value="KAK2847741.1"/>
    <property type="molecule type" value="Genomic_DNA"/>
</dbReference>
<keyword evidence="3" id="KW-1185">Reference proteome</keyword>
<feature type="region of interest" description="Disordered" evidence="1">
    <location>
        <begin position="63"/>
        <end position="94"/>
    </location>
</feature>
<accession>A0AA88SVT8</accession>
<dbReference type="Proteomes" id="UP001187315">
    <property type="component" value="Unassembled WGS sequence"/>
</dbReference>
<name>A0AA88SVT8_TACVA</name>
<evidence type="ECO:0000313" key="3">
    <source>
        <dbReference type="Proteomes" id="UP001187315"/>
    </source>
</evidence>
<organism evidence="2 3">
    <name type="scientific">Tachysurus vachellii</name>
    <name type="common">Darkbarbel catfish</name>
    <name type="synonym">Pelteobagrus vachellii</name>
    <dbReference type="NCBI Taxonomy" id="175792"/>
    <lineage>
        <taxon>Eukaryota</taxon>
        <taxon>Metazoa</taxon>
        <taxon>Chordata</taxon>
        <taxon>Craniata</taxon>
        <taxon>Vertebrata</taxon>
        <taxon>Euteleostomi</taxon>
        <taxon>Actinopterygii</taxon>
        <taxon>Neopterygii</taxon>
        <taxon>Teleostei</taxon>
        <taxon>Ostariophysi</taxon>
        <taxon>Siluriformes</taxon>
        <taxon>Bagridae</taxon>
        <taxon>Tachysurus</taxon>
    </lineage>
</organism>
<dbReference type="AlphaFoldDB" id="A0AA88SVT8"/>
<feature type="compositionally biased region" description="Basic and acidic residues" evidence="1">
    <location>
        <begin position="85"/>
        <end position="94"/>
    </location>
</feature>
<gene>
    <name evidence="2" type="ORF">Q7C36_009423</name>
</gene>
<evidence type="ECO:0000313" key="2">
    <source>
        <dbReference type="EMBL" id="KAK2847741.1"/>
    </source>
</evidence>
<proteinExistence type="predicted"/>
<reference evidence="2" key="1">
    <citation type="submission" date="2023-08" db="EMBL/GenBank/DDBJ databases">
        <title>Pelteobagrus vachellii genome.</title>
        <authorList>
            <person name="Liu H."/>
        </authorList>
    </citation>
    <scope>NUCLEOTIDE SEQUENCE</scope>
    <source>
        <strain evidence="2">PRFRI_2022a</strain>
        <tissue evidence="2">Muscle</tissue>
    </source>
</reference>
<sequence>MQLECYLSERCVKGYSKSHKQGEEGHSIQLMDAPNTRSARTTGSIRRWEPSCLISLQASLGKTTSGASEGVRDSSNVSDAGHVSLLREMRQDRP</sequence>